<evidence type="ECO:0000256" key="3">
    <source>
        <dbReference type="ARBA" id="ARBA00022723"/>
    </source>
</evidence>
<proteinExistence type="inferred from homology"/>
<dbReference type="AlphaFoldDB" id="A0A8J5G889"/>
<dbReference type="Gene3D" id="2.60.120.330">
    <property type="entry name" value="B-lactam Antibiotic, Isopenicillin N Synthase, Chain"/>
    <property type="match status" value="1"/>
</dbReference>
<evidence type="ECO:0000259" key="8">
    <source>
        <dbReference type="PROSITE" id="PS51471"/>
    </source>
</evidence>
<comment type="similarity">
    <text evidence="2 7">Belongs to the iron/ascorbate-dependent oxidoreductase family.</text>
</comment>
<keyword evidence="6 7" id="KW-0408">Iron</keyword>
<name>A0A8J5G889_ZINOF</name>
<organism evidence="9 10">
    <name type="scientific">Zingiber officinale</name>
    <name type="common">Ginger</name>
    <name type="synonym">Amomum zingiber</name>
    <dbReference type="NCBI Taxonomy" id="94328"/>
    <lineage>
        <taxon>Eukaryota</taxon>
        <taxon>Viridiplantae</taxon>
        <taxon>Streptophyta</taxon>
        <taxon>Embryophyta</taxon>
        <taxon>Tracheophyta</taxon>
        <taxon>Spermatophyta</taxon>
        <taxon>Magnoliopsida</taxon>
        <taxon>Liliopsida</taxon>
        <taxon>Zingiberales</taxon>
        <taxon>Zingiberaceae</taxon>
        <taxon>Zingiber</taxon>
    </lineage>
</organism>
<keyword evidence="5 7" id="KW-0560">Oxidoreductase</keyword>
<dbReference type="PROSITE" id="PS51471">
    <property type="entry name" value="FE2OG_OXY"/>
    <property type="match status" value="1"/>
</dbReference>
<protein>
    <recommendedName>
        <fullName evidence="8">Fe2OG dioxygenase domain-containing protein</fullName>
    </recommendedName>
</protein>
<comment type="caution">
    <text evidence="9">The sequence shown here is derived from an EMBL/GenBank/DDBJ whole genome shotgun (WGS) entry which is preliminary data.</text>
</comment>
<dbReference type="InterPro" id="IPR027443">
    <property type="entry name" value="IPNS-like_sf"/>
</dbReference>
<dbReference type="Pfam" id="PF03171">
    <property type="entry name" value="2OG-FeII_Oxy"/>
    <property type="match status" value="1"/>
</dbReference>
<comment type="cofactor">
    <cofactor evidence="1">
        <name>L-ascorbate</name>
        <dbReference type="ChEBI" id="CHEBI:38290"/>
    </cofactor>
</comment>
<dbReference type="Proteomes" id="UP000734854">
    <property type="component" value="Unassembled WGS sequence"/>
</dbReference>
<reference evidence="9 10" key="1">
    <citation type="submission" date="2020-08" db="EMBL/GenBank/DDBJ databases">
        <title>Plant Genome Project.</title>
        <authorList>
            <person name="Zhang R.-G."/>
        </authorList>
    </citation>
    <scope>NUCLEOTIDE SEQUENCE [LARGE SCALE GENOMIC DNA]</scope>
    <source>
        <tissue evidence="9">Rhizome</tissue>
    </source>
</reference>
<feature type="domain" description="Fe2OG dioxygenase" evidence="8">
    <location>
        <begin position="226"/>
        <end position="317"/>
    </location>
</feature>
<dbReference type="PANTHER" id="PTHR47991">
    <property type="entry name" value="OXOGLUTARATE/IRON-DEPENDENT DIOXYGENASE"/>
    <property type="match status" value="1"/>
</dbReference>
<dbReference type="GO" id="GO:0002229">
    <property type="term" value="P:defense response to oomycetes"/>
    <property type="evidence" value="ECO:0007669"/>
    <property type="project" value="UniProtKB-ARBA"/>
</dbReference>
<evidence type="ECO:0000313" key="9">
    <source>
        <dbReference type="EMBL" id="KAG6501556.1"/>
    </source>
</evidence>
<dbReference type="InterPro" id="IPR026992">
    <property type="entry name" value="DIOX_N"/>
</dbReference>
<sequence>MLEMRQVEGFLFSALSLSSSSLAVISLLLKKLTAAVLLADVACHAKHVPSRYIRPPSSRPNIADVDASGSAIIPLVDLRDLSGPGRAAVVKAIGSACRGHGFFQVANHGIPDDVITSMLRVAREFFRQPESERLKMYSDDPSRTTRLSTSFNTRTEEVASWRDFLRLHCFPLEDYVHEWPANPPAFREAVAEYAMNARRLALSLLGAISESLGLETDWLAAALGKQAQHMAVNYYPPCPEPELTYGLPGHKDPNAITLLLQDGVSGLQVLGQNGRWIAVDPVPGNLVLSNDRYKSVLHRAVVNNSTERISVPTFYCPSPEAVIKPAPALVDEEHPAAYREFTYGEYYDKFWDRGLQRESCLDMFRVANL</sequence>
<dbReference type="InterPro" id="IPR044861">
    <property type="entry name" value="IPNS-like_FE2OG_OXY"/>
</dbReference>
<dbReference type="SUPFAM" id="SSF51197">
    <property type="entry name" value="Clavaminate synthase-like"/>
    <property type="match status" value="1"/>
</dbReference>
<dbReference type="Pfam" id="PF14226">
    <property type="entry name" value="DIOX_N"/>
    <property type="match status" value="1"/>
</dbReference>
<accession>A0A8J5G889</accession>
<evidence type="ECO:0000313" key="10">
    <source>
        <dbReference type="Proteomes" id="UP000734854"/>
    </source>
</evidence>
<dbReference type="GO" id="GO:0046872">
    <property type="term" value="F:metal ion binding"/>
    <property type="evidence" value="ECO:0007669"/>
    <property type="project" value="UniProtKB-KW"/>
</dbReference>
<dbReference type="InterPro" id="IPR050295">
    <property type="entry name" value="Plant_2OG-oxidoreductases"/>
</dbReference>
<gene>
    <name evidence="9" type="ORF">ZIOFF_041437</name>
</gene>
<evidence type="ECO:0000256" key="6">
    <source>
        <dbReference type="ARBA" id="ARBA00023004"/>
    </source>
</evidence>
<evidence type="ECO:0000256" key="5">
    <source>
        <dbReference type="ARBA" id="ARBA00023002"/>
    </source>
</evidence>
<dbReference type="EMBL" id="JACMSC010000011">
    <property type="protein sequence ID" value="KAG6501556.1"/>
    <property type="molecule type" value="Genomic_DNA"/>
</dbReference>
<keyword evidence="10" id="KW-1185">Reference proteome</keyword>
<evidence type="ECO:0000256" key="1">
    <source>
        <dbReference type="ARBA" id="ARBA00001961"/>
    </source>
</evidence>
<keyword evidence="4" id="KW-0223">Dioxygenase</keyword>
<evidence type="ECO:0000256" key="4">
    <source>
        <dbReference type="ARBA" id="ARBA00022964"/>
    </source>
</evidence>
<evidence type="ECO:0000256" key="2">
    <source>
        <dbReference type="ARBA" id="ARBA00008056"/>
    </source>
</evidence>
<dbReference type="GO" id="GO:0051213">
    <property type="term" value="F:dioxygenase activity"/>
    <property type="evidence" value="ECO:0007669"/>
    <property type="project" value="UniProtKB-KW"/>
</dbReference>
<keyword evidence="3 7" id="KW-0479">Metal-binding</keyword>
<dbReference type="FunFam" id="2.60.120.330:FF:000007">
    <property type="entry name" value="Protein DMR6-like oxygenase 2"/>
    <property type="match status" value="1"/>
</dbReference>
<dbReference type="InterPro" id="IPR005123">
    <property type="entry name" value="Oxoglu/Fe-dep_dioxygenase_dom"/>
</dbReference>
<evidence type="ECO:0000256" key="7">
    <source>
        <dbReference type="RuleBase" id="RU003682"/>
    </source>
</evidence>